<protein>
    <submittedName>
        <fullName evidence="4">Amylo-alpha-1,6-glucosidase</fullName>
    </submittedName>
</protein>
<evidence type="ECO:0000313" key="5">
    <source>
        <dbReference type="Proteomes" id="UP000245137"/>
    </source>
</evidence>
<proteinExistence type="predicted"/>
<dbReference type="Gene3D" id="1.50.10.10">
    <property type="match status" value="1"/>
</dbReference>
<dbReference type="Pfam" id="PF14742">
    <property type="entry name" value="GDE_N_bis"/>
    <property type="match status" value="1"/>
</dbReference>
<sequence>MSRTRSNRTTPIPRSSPSAPPDAGDDAPQTHELQFYIPATGPPSRPRRTLKHDDTFAVFDSHGDIGATAGGPDGLFDHDTRYLSHLELLIEGAQPLLLDSAIRDDNLSFYVDLTNPDIFRDDKIALLKDSVYVSRTLYLKDGSLRERLEVSNQSAEEVRLNLSIGFGNDFADIFEVRGVRRAQRGRAWAQLLAPGAVALYYRGLDGALRETALSFEPDPSLLVDSIATYSLRLAPRQAQTIFLTAASRGRLPKSTQSFFNGLTGLHRELKTATGQSARVETADPTLNQILWRSTADVRMLLTKTPEGCYPYAGIPWYSTTFGRDGVITALQMLWFDPSIAVGVLRRLAAHQATSFDARSDAEPGKILHEMRDGEMAALGEVPFGLYYGSVDSTPLFVVLAGYYARRTGDYALVRELWPAIERALAWIDGPGDPDGDGFIEYARHTDQGLRNQGWKDSHDSVFHADGRLAEGPIALVEAQAYVYAARRLAAHCARELGLDARADELAGAAETLRARFEEAFWCEEIGTYALALDGEKRQCKVRTSNAGHALYAGIARPDRAQSVADGLLDSAFFSGWGVRTVARGESRYNPMSYHNGSIWPHDNALIAHGFGRYGFKEGVAAIFDSLIRAASYMEARRIPELYCGFRRRRGRGPTLYPAACSPQAWAASAPFLFIQTMLGLEFDHKARQIRFVNPTVPLSAGEIVIRDLSLGEARVDVALRQDARSAISLHVLRTIGDVQVSLVFDPDVREHPLTAKV</sequence>
<feature type="region of interest" description="Disordered" evidence="1">
    <location>
        <begin position="1"/>
        <end position="31"/>
    </location>
</feature>
<dbReference type="Pfam" id="PF22422">
    <property type="entry name" value="MGH1-like_GH"/>
    <property type="match status" value="1"/>
</dbReference>
<evidence type="ECO:0000259" key="2">
    <source>
        <dbReference type="Pfam" id="PF14742"/>
    </source>
</evidence>
<dbReference type="RefSeq" id="WP_108917180.1">
    <property type="nucleotide sequence ID" value="NZ_BGJY01000010.1"/>
</dbReference>
<dbReference type="GO" id="GO:0005975">
    <property type="term" value="P:carbohydrate metabolic process"/>
    <property type="evidence" value="ECO:0007669"/>
    <property type="project" value="InterPro"/>
</dbReference>
<feature type="domain" description="Mannosylglycerate hydrolase MGH1-like glycoside hydrolase" evidence="3">
    <location>
        <begin position="326"/>
        <end position="641"/>
    </location>
</feature>
<keyword evidence="5" id="KW-1185">Reference proteome</keyword>
<gene>
    <name evidence="4" type="ORF">C5689_10220</name>
</gene>
<dbReference type="EMBL" id="PUIV01000013">
    <property type="protein sequence ID" value="PWB93959.1"/>
    <property type="molecule type" value="Genomic_DNA"/>
</dbReference>
<accession>A0A2U1SQS3</accession>
<evidence type="ECO:0000313" key="4">
    <source>
        <dbReference type="EMBL" id="PWB93959.1"/>
    </source>
</evidence>
<dbReference type="SUPFAM" id="SSF48208">
    <property type="entry name" value="Six-hairpin glycosidases"/>
    <property type="match status" value="1"/>
</dbReference>
<evidence type="ECO:0000259" key="3">
    <source>
        <dbReference type="Pfam" id="PF22422"/>
    </source>
</evidence>
<dbReference type="Proteomes" id="UP000245137">
    <property type="component" value="Unassembled WGS sequence"/>
</dbReference>
<feature type="compositionally biased region" description="Low complexity" evidence="1">
    <location>
        <begin position="1"/>
        <end position="17"/>
    </location>
</feature>
<reference evidence="4 5" key="1">
    <citation type="journal article" date="2018" name="Appl. Microbiol. Biotechnol.">
        <title>Co-cultivation of the strictly anaerobic methanogen Methanosarcina barkeri with aerobic methanotrophs in an oxygen-limited membrane bioreactor.</title>
        <authorList>
            <person name="In 't Zandt M.H."/>
            <person name="van den Bosch T.J.M."/>
            <person name="Rijkers R."/>
            <person name="van Kessel M.A.H.J."/>
            <person name="Jetten M.S.M."/>
            <person name="Welte C.U."/>
        </authorList>
    </citation>
    <scope>NUCLEOTIDE SEQUENCE [LARGE SCALE GENOMIC DNA]</scope>
    <source>
        <strain evidence="4 5">DSM 17706</strain>
    </source>
</reference>
<dbReference type="InterPro" id="IPR054491">
    <property type="entry name" value="MGH1-like_GH"/>
</dbReference>
<comment type="caution">
    <text evidence="4">The sequence shown here is derived from an EMBL/GenBank/DDBJ whole genome shotgun (WGS) entry which is preliminary data.</text>
</comment>
<evidence type="ECO:0000256" key="1">
    <source>
        <dbReference type="SAM" id="MobiDB-lite"/>
    </source>
</evidence>
<dbReference type="InterPro" id="IPR008928">
    <property type="entry name" value="6-hairpin_glycosidase_sf"/>
</dbReference>
<dbReference type="InterPro" id="IPR012341">
    <property type="entry name" value="6hp_glycosidase-like_sf"/>
</dbReference>
<dbReference type="OrthoDB" id="9759959at2"/>
<dbReference type="InterPro" id="IPR032856">
    <property type="entry name" value="GDE_N_bis"/>
</dbReference>
<name>A0A2U1SQS3_METSR</name>
<feature type="domain" description="Putative glycogen debranching enzyme N-terminal" evidence="2">
    <location>
        <begin position="50"/>
        <end position="243"/>
    </location>
</feature>
<dbReference type="AlphaFoldDB" id="A0A2U1SQS3"/>
<organism evidence="4 5">
    <name type="scientific">Methylosinus sporium</name>
    <dbReference type="NCBI Taxonomy" id="428"/>
    <lineage>
        <taxon>Bacteria</taxon>
        <taxon>Pseudomonadati</taxon>
        <taxon>Pseudomonadota</taxon>
        <taxon>Alphaproteobacteria</taxon>
        <taxon>Hyphomicrobiales</taxon>
        <taxon>Methylocystaceae</taxon>
        <taxon>Methylosinus</taxon>
    </lineage>
</organism>